<dbReference type="Proteomes" id="UP000320585">
    <property type="component" value="Chromosome"/>
</dbReference>
<gene>
    <name evidence="4" type="ORF">Dia5BBH33_12310</name>
</gene>
<evidence type="ECO:0000313" key="5">
    <source>
        <dbReference type="Proteomes" id="UP000320585"/>
    </source>
</evidence>
<dbReference type="GO" id="GO:0016462">
    <property type="term" value="F:pyrophosphatase activity"/>
    <property type="evidence" value="ECO:0007669"/>
    <property type="project" value="TreeGrafter"/>
</dbReference>
<dbReference type="SUPFAM" id="SSF53067">
    <property type="entry name" value="Actin-like ATPase domain"/>
    <property type="match status" value="2"/>
</dbReference>
<dbReference type="Pfam" id="PF02541">
    <property type="entry name" value="Ppx-GppA"/>
    <property type="match status" value="1"/>
</dbReference>
<dbReference type="InterPro" id="IPR048950">
    <property type="entry name" value="Ppx_GppA_C"/>
</dbReference>
<dbReference type="PANTHER" id="PTHR30005:SF0">
    <property type="entry name" value="RETROGRADE REGULATION PROTEIN 2"/>
    <property type="match status" value="1"/>
</dbReference>
<sequence length="518" mass="59987">MADRKTLVYGIIHIGSSNVSMKIVEYASMDEMRIIESVRKDTSFGEEVFNHKKLSFDSIRKLCRMLNGLKQLLSDYQVKVYAVYATAVIREADNARSILDLIRVNTGFNVQVVDMPQEIYFKHFALQYLLRRFNKEQEGRLGRNFLFVDITSGCVGLTVWEHGALCFQHNVHIGTLRLLETFKTNQRDSRYFPEALGEYIHAIMEPLWMFVRNHQIDTVIFSGREARIVGKQLNLELDSQSIAEVKPETFYKYYEESGRLSTSMLMQKNHISESTAAVISPTVHIYKEILDNIPATNAVMMGMTFLQACCMFYGAQKVKDPALLYMRAQNLELTRSIAESYYYEPAHAKAMELYSYVIIRAFDRYNGLNERDEFLLRMAIILYQIGKYVNLLGSSSSAWNIIRGTDIFGISDKEKDIVACIVYYDHKGEPTDEDEPFRVLPDDSKMTAMKLISIFRLVRAMDMSRKQKLRDVTARITGDSLLIEYESDEDTALETWIFDKEKELFENVFGMEAKFERR</sequence>
<dbReference type="InterPro" id="IPR003695">
    <property type="entry name" value="Ppx_GppA_N"/>
</dbReference>
<dbReference type="Gene3D" id="3.30.420.40">
    <property type="match status" value="1"/>
</dbReference>
<evidence type="ECO:0000259" key="3">
    <source>
        <dbReference type="Pfam" id="PF21447"/>
    </source>
</evidence>
<proteinExistence type="inferred from homology"/>
<dbReference type="Gene3D" id="1.10.3210.10">
    <property type="entry name" value="Hypothetical protein af1432"/>
    <property type="match status" value="1"/>
</dbReference>
<dbReference type="RefSeq" id="WP_022381836.1">
    <property type="nucleotide sequence ID" value="NZ_AP019697.1"/>
</dbReference>
<evidence type="ECO:0008006" key="6">
    <source>
        <dbReference type="Google" id="ProtNLM"/>
    </source>
</evidence>
<reference evidence="5" key="1">
    <citation type="submission" date="2019-05" db="EMBL/GenBank/DDBJ databases">
        <title>Complete genome sequencing of Dialister sp. strain 5BBH33.</title>
        <authorList>
            <person name="Sakamoto M."/>
            <person name="Murakami T."/>
            <person name="Mori H."/>
        </authorList>
    </citation>
    <scope>NUCLEOTIDE SEQUENCE [LARGE SCALE GENOMIC DNA]</scope>
    <source>
        <strain evidence="5">5BBH33</strain>
    </source>
</reference>
<dbReference type="Gene3D" id="3.30.420.150">
    <property type="entry name" value="Exopolyphosphatase. Domain 2"/>
    <property type="match status" value="1"/>
</dbReference>
<protein>
    <recommendedName>
        <fullName evidence="6">Exopolyphosphatase</fullName>
    </recommendedName>
</protein>
<comment type="similarity">
    <text evidence="1">Belongs to the GppA/Ppx family.</text>
</comment>
<dbReference type="InterPro" id="IPR050273">
    <property type="entry name" value="GppA/Ppx_hydrolase"/>
</dbReference>
<accession>A0A8D5A2V4</accession>
<dbReference type="PANTHER" id="PTHR30005">
    <property type="entry name" value="EXOPOLYPHOSPHATASE"/>
    <property type="match status" value="1"/>
</dbReference>
<evidence type="ECO:0000256" key="1">
    <source>
        <dbReference type="ARBA" id="ARBA00007125"/>
    </source>
</evidence>
<dbReference type="InterPro" id="IPR043129">
    <property type="entry name" value="ATPase_NBD"/>
</dbReference>
<dbReference type="EMBL" id="AP019697">
    <property type="protein sequence ID" value="BBK25296.1"/>
    <property type="molecule type" value="Genomic_DNA"/>
</dbReference>
<dbReference type="Pfam" id="PF21447">
    <property type="entry name" value="Ppx-GppA_III"/>
    <property type="match status" value="1"/>
</dbReference>
<dbReference type="GeneID" id="92716457"/>
<dbReference type="SUPFAM" id="SSF109604">
    <property type="entry name" value="HD-domain/PDEase-like"/>
    <property type="match status" value="1"/>
</dbReference>
<feature type="domain" description="Ppx/GppA phosphatase C-terminal" evidence="3">
    <location>
        <begin position="336"/>
        <end position="479"/>
    </location>
</feature>
<dbReference type="AlphaFoldDB" id="A0A8D5A2V4"/>
<dbReference type="OrthoDB" id="9814545at2"/>
<organism evidence="4 5">
    <name type="scientific">Dialister hominis</name>
    <dbReference type="NCBI Taxonomy" id="2582419"/>
    <lineage>
        <taxon>Bacteria</taxon>
        <taxon>Bacillati</taxon>
        <taxon>Bacillota</taxon>
        <taxon>Negativicutes</taxon>
        <taxon>Veillonellales</taxon>
        <taxon>Veillonellaceae</taxon>
        <taxon>Dialister</taxon>
    </lineage>
</organism>
<evidence type="ECO:0000259" key="2">
    <source>
        <dbReference type="Pfam" id="PF02541"/>
    </source>
</evidence>
<name>A0A8D5A2V4_9FIRM</name>
<keyword evidence="5" id="KW-1185">Reference proteome</keyword>
<feature type="domain" description="Ppx/GppA phosphatase N-terminal" evidence="2">
    <location>
        <begin position="30"/>
        <end position="295"/>
    </location>
</feature>
<dbReference type="KEGG" id="dho:Dia5BBH33_12310"/>
<evidence type="ECO:0000313" key="4">
    <source>
        <dbReference type="EMBL" id="BBK25296.1"/>
    </source>
</evidence>